<dbReference type="SUPFAM" id="SSF55315">
    <property type="entry name" value="L30e-like"/>
    <property type="match status" value="1"/>
</dbReference>
<dbReference type="InterPro" id="IPR001537">
    <property type="entry name" value="SpoU_MeTrfase"/>
</dbReference>
<reference evidence="5" key="1">
    <citation type="submission" date="2016-12" db="EMBL/GenBank/DDBJ databases">
        <authorList>
            <person name="Meng X."/>
        </authorList>
    </citation>
    <scope>NUCLEOTIDE SEQUENCE [LARGE SCALE GENOMIC DNA]</scope>
    <source>
        <strain evidence="5">DSM 19116</strain>
    </source>
</reference>
<dbReference type="InterPro" id="IPR029064">
    <property type="entry name" value="Ribosomal_eL30-like_sf"/>
</dbReference>
<gene>
    <name evidence="4" type="ORF">BSZ39_02655</name>
</gene>
<dbReference type="Gene3D" id="3.30.1330.30">
    <property type="match status" value="1"/>
</dbReference>
<dbReference type="InterPro" id="IPR029026">
    <property type="entry name" value="tRNA_m1G_MTases_N"/>
</dbReference>
<protein>
    <submittedName>
        <fullName evidence="4">rRNA methyltransferase</fullName>
    </submittedName>
</protein>
<dbReference type="PANTHER" id="PTHR43191:SF12">
    <property type="entry name" value="RRNA METHYLASE"/>
    <property type="match status" value="1"/>
</dbReference>
<keyword evidence="1 4" id="KW-0489">Methyltransferase</keyword>
<dbReference type="CDD" id="cd18095">
    <property type="entry name" value="SpoU-like_rRNA-MTase"/>
    <property type="match status" value="1"/>
</dbReference>
<dbReference type="STRING" id="208480.SAMN02910418_01787"/>
<dbReference type="GO" id="GO:0032259">
    <property type="term" value="P:methylation"/>
    <property type="evidence" value="ECO:0007669"/>
    <property type="project" value="UniProtKB-KW"/>
</dbReference>
<keyword evidence="2 4" id="KW-0808">Transferase</keyword>
<evidence type="ECO:0000256" key="1">
    <source>
        <dbReference type="ARBA" id="ARBA00022603"/>
    </source>
</evidence>
<dbReference type="Pfam" id="PF00588">
    <property type="entry name" value="SpoU_methylase"/>
    <property type="match status" value="1"/>
</dbReference>
<dbReference type="Gene3D" id="3.40.1280.10">
    <property type="match status" value="1"/>
</dbReference>
<dbReference type="GO" id="GO:0008173">
    <property type="term" value="F:RNA methyltransferase activity"/>
    <property type="evidence" value="ECO:0007669"/>
    <property type="project" value="InterPro"/>
</dbReference>
<evidence type="ECO:0000259" key="3">
    <source>
        <dbReference type="Pfam" id="PF00588"/>
    </source>
</evidence>
<feature type="domain" description="tRNA/rRNA methyltransferase SpoU type" evidence="3">
    <location>
        <begin position="124"/>
        <end position="266"/>
    </location>
</feature>
<name>A0A1Q5Q4F6_9ACTO</name>
<keyword evidence="5" id="KW-1185">Reference proteome</keyword>
<comment type="caution">
    <text evidence="4">The sequence shown here is derived from an EMBL/GenBank/DDBJ whole genome shotgun (WGS) entry which is preliminary data.</text>
</comment>
<dbReference type="InterPro" id="IPR029028">
    <property type="entry name" value="Alpha/beta_knot_MTases"/>
</dbReference>
<dbReference type="GO" id="GO:0006396">
    <property type="term" value="P:RNA processing"/>
    <property type="evidence" value="ECO:0007669"/>
    <property type="project" value="InterPro"/>
</dbReference>
<dbReference type="InterPro" id="IPR051259">
    <property type="entry name" value="rRNA_Methyltransferase"/>
</dbReference>
<organism evidence="4 5">
    <name type="scientific">Bowdeniella nasicola</name>
    <dbReference type="NCBI Taxonomy" id="208480"/>
    <lineage>
        <taxon>Bacteria</taxon>
        <taxon>Bacillati</taxon>
        <taxon>Actinomycetota</taxon>
        <taxon>Actinomycetes</taxon>
        <taxon>Actinomycetales</taxon>
        <taxon>Actinomycetaceae</taxon>
        <taxon>Bowdeniella</taxon>
    </lineage>
</organism>
<evidence type="ECO:0000313" key="5">
    <source>
        <dbReference type="Proteomes" id="UP000185628"/>
    </source>
</evidence>
<dbReference type="Proteomes" id="UP000185628">
    <property type="component" value="Unassembled WGS sequence"/>
</dbReference>
<dbReference type="PANTHER" id="PTHR43191">
    <property type="entry name" value="RRNA METHYLTRANSFERASE 3"/>
    <property type="match status" value="1"/>
</dbReference>
<dbReference type="GO" id="GO:0003723">
    <property type="term" value="F:RNA binding"/>
    <property type="evidence" value="ECO:0007669"/>
    <property type="project" value="InterPro"/>
</dbReference>
<accession>A0A1Q5Q4F6</accession>
<proteinExistence type="predicted"/>
<sequence>MLLRISEAGDLADYTRLTDVALRKKLETERGLFMAESSQVIKRAVAAGYRPRSFLMADRWLESMTETIEAATGAPDGGDIPVILGSDDALRALTGFHVHRGALAAMHRQGLPSLADTLAGARRVAILEDIVDHTNVGAAFRSAAALGFDAVLVTPSCADPLYRRSVRVSMGTVFQVPFTRISPWPGAITQLRELGFRVVALALADDSLTIDELAARGDDKLAVVLGTEGDGLARSTIAACDDVVRIPMAHGVDSLNVAAAAAVAFYALRAR</sequence>
<dbReference type="RefSeq" id="WP_073715847.1">
    <property type="nucleotide sequence ID" value="NZ_MQVR01000009.1"/>
</dbReference>
<dbReference type="EMBL" id="MQVR01000009">
    <property type="protein sequence ID" value="OKL54705.1"/>
    <property type="molecule type" value="Genomic_DNA"/>
</dbReference>
<dbReference type="AlphaFoldDB" id="A0A1Q5Q4F6"/>
<evidence type="ECO:0000313" key="4">
    <source>
        <dbReference type="EMBL" id="OKL54705.1"/>
    </source>
</evidence>
<dbReference type="SUPFAM" id="SSF75217">
    <property type="entry name" value="alpha/beta knot"/>
    <property type="match status" value="1"/>
</dbReference>
<dbReference type="OrthoDB" id="3190829at2"/>
<evidence type="ECO:0000256" key="2">
    <source>
        <dbReference type="ARBA" id="ARBA00022679"/>
    </source>
</evidence>